<protein>
    <recommendedName>
        <fullName evidence="1">Ribosomal protein L9 domain-containing protein</fullName>
    </recommendedName>
</protein>
<evidence type="ECO:0000313" key="3">
    <source>
        <dbReference type="Proteomes" id="UP000201835"/>
    </source>
</evidence>
<dbReference type="Pfam" id="PF01281">
    <property type="entry name" value="Ribosomal_L9_N"/>
    <property type="match status" value="1"/>
</dbReference>
<dbReference type="OrthoDB" id="20826at10239"/>
<dbReference type="KEGG" id="vg:17825049"/>
<sequence>MSKTIFLKLTSAVAIDGAICRKGSIVEVSEAEAKNFLHRGKAVLATAEDGAPEGDDDQLDVSKLNKAQLLPLAEELGIEGADKMKVDDLRAAIESANSEAE</sequence>
<dbReference type="InterPro" id="IPR020070">
    <property type="entry name" value="Ribosomal_bL9_N"/>
</dbReference>
<evidence type="ECO:0000313" key="2">
    <source>
        <dbReference type="EMBL" id="BAO20606.1"/>
    </source>
</evidence>
<dbReference type="EMBL" id="AB775548">
    <property type="protein sequence ID" value="BAO20606.1"/>
    <property type="molecule type" value="Genomic_DNA"/>
</dbReference>
<dbReference type="GeneID" id="17825049"/>
<feature type="domain" description="Ribosomal protein L9" evidence="1">
    <location>
        <begin position="21"/>
        <end position="48"/>
    </location>
</feature>
<keyword evidence="3" id="KW-1185">Reference proteome</keyword>
<proteinExistence type="predicted"/>
<accession>V5YUM4</accession>
<organism evidence="2 3">
    <name type="scientific">Pseudomonas phage PPpW-3</name>
    <dbReference type="NCBI Taxonomy" id="1279082"/>
    <lineage>
        <taxon>Viruses</taxon>
        <taxon>Duplodnaviria</taxon>
        <taxon>Heunggongvirae</taxon>
        <taxon>Uroviricota</taxon>
        <taxon>Caudoviricetes</taxon>
        <taxon>Hiroshimavirus</taxon>
        <taxon>Hiroshimavirus PPpW3</taxon>
    </lineage>
</organism>
<reference evidence="2 3" key="1">
    <citation type="journal article" date="2015" name="J Appl Environ Microbiol">
        <title>Complete Genome Sequence Analysis of Two Pseudomonas plecoglossicida Phages, Potential Therapeutic Agents.</title>
        <authorList>
            <person name="Kawato Y."/>
            <person name="Yasuike M."/>
            <person name="Nakamura Y."/>
            <person name="Shigenobu Y."/>
            <person name="Fujiwara A."/>
            <person name="Sano M."/>
            <person name="Nakai T."/>
        </authorList>
    </citation>
    <scope>NUCLEOTIDE SEQUENCE [LARGE SCALE GENOMIC DNA]</scope>
</reference>
<evidence type="ECO:0000259" key="1">
    <source>
        <dbReference type="Pfam" id="PF01281"/>
    </source>
</evidence>
<dbReference type="Proteomes" id="UP000201835">
    <property type="component" value="Segment"/>
</dbReference>
<name>V5YUM4_9CAUD</name>
<dbReference type="RefSeq" id="YP_008873182.1">
    <property type="nucleotide sequence ID" value="NC_023006.1"/>
</dbReference>